<protein>
    <recommendedName>
        <fullName evidence="7">NAD-dependent epimerase/dehydratase domain-containing protein</fullName>
    </recommendedName>
</protein>
<comment type="subcellular location">
    <subcellularLocation>
        <location evidence="1">Mitochondrion outer membrane</location>
        <topology evidence="1">Peripheral membrane protein</topology>
    </subcellularLocation>
</comment>
<evidence type="ECO:0000256" key="1">
    <source>
        <dbReference type="ARBA" id="ARBA00004450"/>
    </source>
</evidence>
<dbReference type="GO" id="GO:0005741">
    <property type="term" value="C:mitochondrial outer membrane"/>
    <property type="evidence" value="ECO:0007669"/>
    <property type="project" value="UniProtKB-SubCell"/>
</dbReference>
<dbReference type="Proteomes" id="UP000094112">
    <property type="component" value="Unassembled WGS sequence"/>
</dbReference>
<dbReference type="InterPro" id="IPR036291">
    <property type="entry name" value="NAD(P)-bd_dom_sf"/>
</dbReference>
<evidence type="ECO:0000313" key="5">
    <source>
        <dbReference type="EMBL" id="ODQ58779.1"/>
    </source>
</evidence>
<evidence type="ECO:0000256" key="2">
    <source>
        <dbReference type="ARBA" id="ARBA00006617"/>
    </source>
</evidence>
<keyword evidence="3" id="KW-0496">Mitochondrion</keyword>
<dbReference type="AlphaFoldDB" id="A0A1E3P009"/>
<feature type="region of interest" description="Disordered" evidence="4">
    <location>
        <begin position="1"/>
        <end position="28"/>
    </location>
</feature>
<dbReference type="STRING" id="683960.A0A1E3P009"/>
<proteinExistence type="inferred from homology"/>
<dbReference type="OrthoDB" id="430436at2759"/>
<dbReference type="Gene3D" id="3.40.50.720">
    <property type="entry name" value="NAD(P)-binding Rossmann-like Domain"/>
    <property type="match status" value="1"/>
</dbReference>
<evidence type="ECO:0000256" key="3">
    <source>
        <dbReference type="ARBA" id="ARBA00022787"/>
    </source>
</evidence>
<evidence type="ECO:0000313" key="6">
    <source>
        <dbReference type="Proteomes" id="UP000094112"/>
    </source>
</evidence>
<keyword evidence="6" id="KW-1185">Reference proteome</keyword>
<accession>A0A1E3P009</accession>
<keyword evidence="3" id="KW-1000">Mitochondrion outer membrane</keyword>
<evidence type="ECO:0008006" key="7">
    <source>
        <dbReference type="Google" id="ProtNLM"/>
    </source>
</evidence>
<gene>
    <name evidence="5" type="ORF">WICANDRAFT_79326</name>
</gene>
<comment type="similarity">
    <text evidence="2">Belongs to the FMP52 family.</text>
</comment>
<reference evidence="5 6" key="1">
    <citation type="journal article" date="2016" name="Proc. Natl. Acad. Sci. U.S.A.">
        <title>Comparative genomics of biotechnologically important yeasts.</title>
        <authorList>
            <person name="Riley R."/>
            <person name="Haridas S."/>
            <person name="Wolfe K.H."/>
            <person name="Lopes M.R."/>
            <person name="Hittinger C.T."/>
            <person name="Goeker M."/>
            <person name="Salamov A.A."/>
            <person name="Wisecaver J.H."/>
            <person name="Long T.M."/>
            <person name="Calvey C.H."/>
            <person name="Aerts A.L."/>
            <person name="Barry K.W."/>
            <person name="Choi C."/>
            <person name="Clum A."/>
            <person name="Coughlan A.Y."/>
            <person name="Deshpande S."/>
            <person name="Douglass A.P."/>
            <person name="Hanson S.J."/>
            <person name="Klenk H.-P."/>
            <person name="LaButti K.M."/>
            <person name="Lapidus A."/>
            <person name="Lindquist E.A."/>
            <person name="Lipzen A.M."/>
            <person name="Meier-Kolthoff J.P."/>
            <person name="Ohm R.A."/>
            <person name="Otillar R.P."/>
            <person name="Pangilinan J.L."/>
            <person name="Peng Y."/>
            <person name="Rokas A."/>
            <person name="Rosa C.A."/>
            <person name="Scheuner C."/>
            <person name="Sibirny A.A."/>
            <person name="Slot J.C."/>
            <person name="Stielow J.B."/>
            <person name="Sun H."/>
            <person name="Kurtzman C.P."/>
            <person name="Blackwell M."/>
            <person name="Grigoriev I.V."/>
            <person name="Jeffries T.W."/>
        </authorList>
    </citation>
    <scope>NUCLEOTIDE SEQUENCE [LARGE SCALE GENOMIC DNA]</scope>
    <source>
        <strain evidence="6">ATCC 58044 / CBS 1984 / NCYC 433 / NRRL Y-366-8</strain>
    </source>
</reference>
<evidence type="ECO:0000256" key="4">
    <source>
        <dbReference type="SAM" id="MobiDB-lite"/>
    </source>
</evidence>
<dbReference type="EMBL" id="KV454211">
    <property type="protein sequence ID" value="ODQ58779.1"/>
    <property type="molecule type" value="Genomic_DNA"/>
</dbReference>
<dbReference type="GeneID" id="30202117"/>
<dbReference type="SUPFAM" id="SSF51735">
    <property type="entry name" value="NAD(P)-binding Rossmann-fold domains"/>
    <property type="match status" value="1"/>
</dbReference>
<dbReference type="PANTHER" id="PTHR14097:SF7">
    <property type="entry name" value="OXIDOREDUCTASE HTATIP2"/>
    <property type="match status" value="1"/>
</dbReference>
<organism evidence="5 6">
    <name type="scientific">Wickerhamomyces anomalus (strain ATCC 58044 / CBS 1984 / NCYC 433 / NRRL Y-366-8)</name>
    <name type="common">Yeast</name>
    <name type="synonym">Hansenula anomala</name>
    <dbReference type="NCBI Taxonomy" id="683960"/>
    <lineage>
        <taxon>Eukaryota</taxon>
        <taxon>Fungi</taxon>
        <taxon>Dikarya</taxon>
        <taxon>Ascomycota</taxon>
        <taxon>Saccharomycotina</taxon>
        <taxon>Saccharomycetes</taxon>
        <taxon>Phaffomycetales</taxon>
        <taxon>Wickerhamomycetaceae</taxon>
        <taxon>Wickerhamomyces</taxon>
    </lineage>
</organism>
<dbReference type="PANTHER" id="PTHR14097">
    <property type="entry name" value="OXIDOREDUCTASE HTATIP2"/>
    <property type="match status" value="1"/>
</dbReference>
<dbReference type="GO" id="GO:0051170">
    <property type="term" value="P:import into nucleus"/>
    <property type="evidence" value="ECO:0007669"/>
    <property type="project" value="TreeGrafter"/>
</dbReference>
<feature type="compositionally biased region" description="Polar residues" evidence="4">
    <location>
        <begin position="1"/>
        <end position="20"/>
    </location>
</feature>
<dbReference type="RefSeq" id="XP_019037986.1">
    <property type="nucleotide sequence ID" value="XM_019184871.1"/>
</dbReference>
<name>A0A1E3P009_WICAA</name>
<sequence length="337" mass="38174">MEQIENQSVKPEQVPEQSPNPIVEKSTQAEEHLNVTEEPMIERAQAQDDVQIRAPSSILIVGATGLVGLRFIKYVQRIATEEQTIYVLTRRRLFREHPGVIVKITEVENWPAEIALIPNLTTVYSALSFRSNNMYIDSQSAGTNDEFYLVHNNMNYQIAIAAKEAGVSTFIFTSHFSVSYPIPRLLMRRTKMRNAIEKNLEALDFDRLIILRPGPLFGVREKTGTLKGFSFTSVLSSMNKVLNEPLYLIDPVAPLNTMNFATSVAKTAAIRANGEATGKVEIYNQWMIMMGAMDYNMFNANRLLGLAMEAFEKYDQDGVLIHSDEFHYEMNIDINSH</sequence>
<keyword evidence="3" id="KW-0472">Membrane</keyword>